<dbReference type="Proteomes" id="UP000077701">
    <property type="component" value="Unassembled WGS sequence"/>
</dbReference>
<keyword evidence="3" id="KW-1185">Reference proteome</keyword>
<evidence type="ECO:0000256" key="1">
    <source>
        <dbReference type="SAM" id="MobiDB-lite"/>
    </source>
</evidence>
<gene>
    <name evidence="2" type="ORF">PS9374_05714</name>
</gene>
<feature type="compositionally biased region" description="Low complexity" evidence="1">
    <location>
        <begin position="16"/>
        <end position="33"/>
    </location>
</feature>
<evidence type="ECO:0000313" key="2">
    <source>
        <dbReference type="EMBL" id="GAT70034.1"/>
    </source>
</evidence>
<reference evidence="2 3" key="1">
    <citation type="journal article" date="2016" name="Genome Announc.">
        <title>Draft Genome Sequence of Planomonospora sphaerica JCM9374, a Rare Actinomycete.</title>
        <authorList>
            <person name="Dohra H."/>
            <person name="Suzuki T."/>
            <person name="Inoue Y."/>
            <person name="Kodani S."/>
        </authorList>
    </citation>
    <scope>NUCLEOTIDE SEQUENCE [LARGE SCALE GENOMIC DNA]</scope>
    <source>
        <strain evidence="2 3">JCM 9374</strain>
    </source>
</reference>
<feature type="compositionally biased region" description="Low complexity" evidence="1">
    <location>
        <begin position="92"/>
        <end position="133"/>
    </location>
</feature>
<dbReference type="AlphaFoldDB" id="A0A161LKX8"/>
<sequence>MPSFAFTAREESAVDGEPAAGEGSAAPAGRGAGESSLRAASLRAASLRAASLRAASIAATVARSRGRACSRRPVTSCLLVWLTTLAAQTTLPSGSRTGSATATSPGSTSWSSSAHGAAGSRRARPAAQRAAGSVSPTRKVIDRARRRGNWATNRTSSPSGTASETDSSSSSASRRACGPSARGSPLQVR</sequence>
<reference evidence="3" key="2">
    <citation type="submission" date="2016-04" db="EMBL/GenBank/DDBJ databases">
        <title>Planomonospora sphaerica JCM9374 whole genome shotgun sequence.</title>
        <authorList>
            <person name="Suzuki T."/>
            <person name="Dohra H."/>
            <person name="Kodani S."/>
        </authorList>
    </citation>
    <scope>NUCLEOTIDE SEQUENCE [LARGE SCALE GENOMIC DNA]</scope>
    <source>
        <strain evidence="3">JCM 9374</strain>
    </source>
</reference>
<evidence type="ECO:0000313" key="3">
    <source>
        <dbReference type="Proteomes" id="UP000077701"/>
    </source>
</evidence>
<feature type="region of interest" description="Disordered" evidence="1">
    <location>
        <begin position="1"/>
        <end position="33"/>
    </location>
</feature>
<dbReference type="STRING" id="161355.PS9374_05714"/>
<protein>
    <submittedName>
        <fullName evidence="2">Uncharacterized protein</fullName>
    </submittedName>
</protein>
<accession>A0A161LKX8</accession>
<dbReference type="EMBL" id="BDCX01000015">
    <property type="protein sequence ID" value="GAT70034.1"/>
    <property type="molecule type" value="Genomic_DNA"/>
</dbReference>
<name>A0A161LKX8_9ACTN</name>
<feature type="region of interest" description="Disordered" evidence="1">
    <location>
        <begin position="91"/>
        <end position="189"/>
    </location>
</feature>
<feature type="compositionally biased region" description="Low complexity" evidence="1">
    <location>
        <begin position="156"/>
        <end position="189"/>
    </location>
</feature>
<comment type="caution">
    <text evidence="2">The sequence shown here is derived from an EMBL/GenBank/DDBJ whole genome shotgun (WGS) entry which is preliminary data.</text>
</comment>
<proteinExistence type="predicted"/>
<organism evidence="2 3">
    <name type="scientific">Planomonospora sphaerica</name>
    <dbReference type="NCBI Taxonomy" id="161355"/>
    <lineage>
        <taxon>Bacteria</taxon>
        <taxon>Bacillati</taxon>
        <taxon>Actinomycetota</taxon>
        <taxon>Actinomycetes</taxon>
        <taxon>Streptosporangiales</taxon>
        <taxon>Streptosporangiaceae</taxon>
        <taxon>Planomonospora</taxon>
    </lineage>
</organism>